<evidence type="ECO:0000313" key="3">
    <source>
        <dbReference type="Proteomes" id="UP001171165"/>
    </source>
</evidence>
<name>A0AAN3YYU3_PROMI</name>
<dbReference type="EMBL" id="ABKSPD020000017">
    <property type="protein sequence ID" value="EKW9777719.1"/>
    <property type="molecule type" value="Genomic_DNA"/>
</dbReference>
<feature type="domain" description="Antirepressor protein C-terminal" evidence="1">
    <location>
        <begin position="144"/>
        <end position="245"/>
    </location>
</feature>
<comment type="caution">
    <text evidence="2">The sequence shown here is derived from an EMBL/GenBank/DDBJ whole genome shotgun (WGS) entry which is preliminary data.</text>
</comment>
<reference evidence="2" key="1">
    <citation type="submission" date="2023-06" db="EMBL/GenBank/DDBJ databases">
        <authorList>
            <consortium name="Clinical and Environmental Microbiology Branch: Whole genome sequencing antimicrobial resistance pathogens in the healthcare setting"/>
        </authorList>
    </citation>
    <scope>NUCLEOTIDE SEQUENCE</scope>
    <source>
        <strain evidence="2">Microbial</strain>
    </source>
</reference>
<dbReference type="InterPro" id="IPR005039">
    <property type="entry name" value="Ant_C"/>
</dbReference>
<protein>
    <submittedName>
        <fullName evidence="2">Rha family transcriptional regulator</fullName>
    </submittedName>
</protein>
<evidence type="ECO:0000259" key="1">
    <source>
        <dbReference type="Pfam" id="PF03374"/>
    </source>
</evidence>
<evidence type="ECO:0000313" key="2">
    <source>
        <dbReference type="EMBL" id="EKW9777719.1"/>
    </source>
</evidence>
<proteinExistence type="predicted"/>
<dbReference type="RefSeq" id="WP_124725228.1">
    <property type="nucleotide sequence ID" value="NZ_CAXOIO010000022.1"/>
</dbReference>
<dbReference type="Proteomes" id="UP001171165">
    <property type="component" value="Unassembled WGS sequence"/>
</dbReference>
<dbReference type="Pfam" id="PF03374">
    <property type="entry name" value="ANT"/>
    <property type="match status" value="1"/>
</dbReference>
<sequence length="270" mass="31507">MNELTLASHETNVTMSSREIAELTGKKHADICRDIRVMLVEMYEGNEKDYIRNADLLYLTNHGVSCFHYDKSNPNAWEYLLDRYHSEILVTGYDVKRRAAVIKRWYDLESGKATPIVALNDPEFLRSALLNYTEKVLALESSNKELTNKVECMSNLFKEGMTPTQFCKMLNGVNTQQVQMWLAERNWLYNESKSGKNIRWRVASYARDKYMTENQSEINPHGHEPFIKYQPVLLKKGAKRLYDLYLAGELPMKKNWDGLFTHDKEFKEVA</sequence>
<accession>A0AAN3YYU3</accession>
<organism evidence="2 3">
    <name type="scientific">Proteus mirabilis</name>
    <dbReference type="NCBI Taxonomy" id="584"/>
    <lineage>
        <taxon>Bacteria</taxon>
        <taxon>Pseudomonadati</taxon>
        <taxon>Pseudomonadota</taxon>
        <taxon>Gammaproteobacteria</taxon>
        <taxon>Enterobacterales</taxon>
        <taxon>Morganellaceae</taxon>
        <taxon>Proteus</taxon>
    </lineage>
</organism>
<dbReference type="GO" id="GO:0003677">
    <property type="term" value="F:DNA binding"/>
    <property type="evidence" value="ECO:0007669"/>
    <property type="project" value="InterPro"/>
</dbReference>
<dbReference type="InterPro" id="IPR014054">
    <property type="entry name" value="Phage_regulatory_Rha"/>
</dbReference>
<gene>
    <name evidence="2" type="ORF">PW210_003592</name>
</gene>
<dbReference type="Pfam" id="PF09669">
    <property type="entry name" value="Phage_pRha"/>
    <property type="match status" value="1"/>
</dbReference>
<dbReference type="AlphaFoldDB" id="A0AAN3YYU3"/>